<dbReference type="InterPro" id="IPR008271">
    <property type="entry name" value="Ser/Thr_kinase_AS"/>
</dbReference>
<dbReference type="Pfam" id="PF07714">
    <property type="entry name" value="PK_Tyr_Ser-Thr"/>
    <property type="match status" value="1"/>
</dbReference>
<dbReference type="SUPFAM" id="SSF56112">
    <property type="entry name" value="Protein kinase-like (PK-like)"/>
    <property type="match status" value="1"/>
</dbReference>
<evidence type="ECO:0000256" key="7">
    <source>
        <dbReference type="ARBA" id="ARBA00022614"/>
    </source>
</evidence>
<dbReference type="SMART" id="SM00220">
    <property type="entry name" value="S_TKc"/>
    <property type="match status" value="1"/>
</dbReference>
<dbReference type="EC" id="2.7.11.1" evidence="3"/>
<keyword evidence="4" id="KW-1003">Cell membrane</keyword>
<comment type="catalytic activity">
    <reaction evidence="19">
        <text>L-threonyl-[protein] + ATP = O-phospho-L-threonyl-[protein] + ADP + H(+)</text>
        <dbReference type="Rhea" id="RHEA:46608"/>
        <dbReference type="Rhea" id="RHEA-COMP:11060"/>
        <dbReference type="Rhea" id="RHEA-COMP:11605"/>
        <dbReference type="ChEBI" id="CHEBI:15378"/>
        <dbReference type="ChEBI" id="CHEBI:30013"/>
        <dbReference type="ChEBI" id="CHEBI:30616"/>
        <dbReference type="ChEBI" id="CHEBI:61977"/>
        <dbReference type="ChEBI" id="CHEBI:456216"/>
        <dbReference type="EC" id="2.7.11.1"/>
    </reaction>
</comment>
<dbReference type="FunFam" id="3.80.10.10:FF:000101">
    <property type="entry name" value="LRR receptor-like serine/threonine-protein kinase ERECTA"/>
    <property type="match status" value="1"/>
</dbReference>
<keyword evidence="25" id="KW-1185">Reference proteome</keyword>
<evidence type="ECO:0000256" key="11">
    <source>
        <dbReference type="ARBA" id="ARBA00022737"/>
    </source>
</evidence>
<dbReference type="FunFam" id="3.30.200.20:FF:000661">
    <property type="entry name" value="Serine-threonine protein kinase plant-type"/>
    <property type="match status" value="1"/>
</dbReference>
<accession>A0ABD3L6C2</accession>
<feature type="domain" description="Protein kinase" evidence="23">
    <location>
        <begin position="838"/>
        <end position="1119"/>
    </location>
</feature>
<dbReference type="SMART" id="SM00369">
    <property type="entry name" value="LRR_TYP"/>
    <property type="match status" value="11"/>
</dbReference>
<evidence type="ECO:0000256" key="20">
    <source>
        <dbReference type="ARBA" id="ARBA00048679"/>
    </source>
</evidence>
<dbReference type="FunFam" id="3.80.10.10:FF:000233">
    <property type="entry name" value="Leucine-rich repeat receptor-like protein kinase TDR"/>
    <property type="match status" value="1"/>
</dbReference>
<dbReference type="FunFam" id="3.80.10.10:FF:000095">
    <property type="entry name" value="LRR receptor-like serine/threonine-protein kinase GSO1"/>
    <property type="match status" value="1"/>
</dbReference>
<evidence type="ECO:0000256" key="19">
    <source>
        <dbReference type="ARBA" id="ARBA00047899"/>
    </source>
</evidence>
<keyword evidence="5" id="KW-0723">Serine/threonine-protein kinase</keyword>
<keyword evidence="15 22" id="KW-1133">Transmembrane helix</keyword>
<evidence type="ECO:0000256" key="18">
    <source>
        <dbReference type="ARBA" id="ARBA00023180"/>
    </source>
</evidence>
<dbReference type="Pfam" id="PF00560">
    <property type="entry name" value="LRR_1"/>
    <property type="match status" value="6"/>
</dbReference>
<evidence type="ECO:0000256" key="17">
    <source>
        <dbReference type="ARBA" id="ARBA00023170"/>
    </source>
</evidence>
<evidence type="ECO:0000256" key="21">
    <source>
        <dbReference type="PROSITE-ProRule" id="PRU10141"/>
    </source>
</evidence>
<comment type="caution">
    <text evidence="24">The sequence shown here is derived from an EMBL/GenBank/DDBJ whole genome shotgun (WGS) entry which is preliminary data.</text>
</comment>
<dbReference type="PANTHER" id="PTHR27008">
    <property type="entry name" value="OS04G0122200 PROTEIN"/>
    <property type="match status" value="1"/>
</dbReference>
<dbReference type="InterPro" id="IPR001245">
    <property type="entry name" value="Ser-Thr/Tyr_kinase_cat_dom"/>
</dbReference>
<dbReference type="InterPro" id="IPR000719">
    <property type="entry name" value="Prot_kinase_dom"/>
</dbReference>
<dbReference type="PROSITE" id="PS50011">
    <property type="entry name" value="PROTEIN_KINASE_DOM"/>
    <property type="match status" value="1"/>
</dbReference>
<evidence type="ECO:0000256" key="1">
    <source>
        <dbReference type="ARBA" id="ARBA00004162"/>
    </source>
</evidence>
<evidence type="ECO:0000256" key="3">
    <source>
        <dbReference type="ARBA" id="ARBA00012513"/>
    </source>
</evidence>
<dbReference type="PANTHER" id="PTHR27008:SF497">
    <property type="entry name" value="OS11G0695000 PROTEIN"/>
    <property type="match status" value="1"/>
</dbReference>
<dbReference type="Gene3D" id="3.30.200.20">
    <property type="entry name" value="Phosphorylase Kinase, domain 1"/>
    <property type="match status" value="1"/>
</dbReference>
<keyword evidence="14 21" id="KW-0067">ATP-binding</keyword>
<keyword evidence="8" id="KW-0808">Transferase</keyword>
<dbReference type="InterPro" id="IPR017441">
    <property type="entry name" value="Protein_kinase_ATP_BS"/>
</dbReference>
<evidence type="ECO:0000256" key="14">
    <source>
        <dbReference type="ARBA" id="ARBA00022840"/>
    </source>
</evidence>
<dbReference type="FunFam" id="1.10.510.10:FF:000358">
    <property type="entry name" value="Putative leucine-rich repeat receptor-like serine/threonine-protein kinase"/>
    <property type="match status" value="1"/>
</dbReference>
<dbReference type="InterPro" id="IPR032675">
    <property type="entry name" value="LRR_dom_sf"/>
</dbReference>
<proteinExistence type="predicted"/>
<evidence type="ECO:0000256" key="22">
    <source>
        <dbReference type="SAM" id="Phobius"/>
    </source>
</evidence>
<evidence type="ECO:0000256" key="2">
    <source>
        <dbReference type="ARBA" id="ARBA00004479"/>
    </source>
</evidence>
<evidence type="ECO:0000256" key="8">
    <source>
        <dbReference type="ARBA" id="ARBA00022679"/>
    </source>
</evidence>
<dbReference type="GO" id="GO:0004674">
    <property type="term" value="F:protein serine/threonine kinase activity"/>
    <property type="evidence" value="ECO:0007669"/>
    <property type="project" value="UniProtKB-KW"/>
</dbReference>
<comment type="catalytic activity">
    <reaction evidence="20">
        <text>L-seryl-[protein] + ATP = O-phospho-L-seryl-[protein] + ADP + H(+)</text>
        <dbReference type="Rhea" id="RHEA:17989"/>
        <dbReference type="Rhea" id="RHEA-COMP:9863"/>
        <dbReference type="Rhea" id="RHEA-COMP:11604"/>
        <dbReference type="ChEBI" id="CHEBI:15378"/>
        <dbReference type="ChEBI" id="CHEBI:29999"/>
        <dbReference type="ChEBI" id="CHEBI:30616"/>
        <dbReference type="ChEBI" id="CHEBI:83421"/>
        <dbReference type="ChEBI" id="CHEBI:456216"/>
        <dbReference type="EC" id="2.7.11.1"/>
    </reaction>
</comment>
<dbReference type="GO" id="GO:0005886">
    <property type="term" value="C:plasma membrane"/>
    <property type="evidence" value="ECO:0007669"/>
    <property type="project" value="UniProtKB-SubCell"/>
</dbReference>
<evidence type="ECO:0000256" key="6">
    <source>
        <dbReference type="ARBA" id="ARBA00022553"/>
    </source>
</evidence>
<reference evidence="24 25" key="1">
    <citation type="submission" date="2024-11" db="EMBL/GenBank/DDBJ databases">
        <title>Chromosome-level genome assembly of Eucalyptus globulus Labill. provides insights into its genome evolution.</title>
        <authorList>
            <person name="Li X."/>
        </authorList>
    </citation>
    <scope>NUCLEOTIDE SEQUENCE [LARGE SCALE GENOMIC DNA]</scope>
    <source>
        <strain evidence="24">CL2024</strain>
        <tissue evidence="24">Fresh tender leaves</tissue>
    </source>
</reference>
<evidence type="ECO:0000256" key="13">
    <source>
        <dbReference type="ARBA" id="ARBA00022777"/>
    </source>
</evidence>
<evidence type="ECO:0000256" key="10">
    <source>
        <dbReference type="ARBA" id="ARBA00022729"/>
    </source>
</evidence>
<evidence type="ECO:0000313" key="24">
    <source>
        <dbReference type="EMBL" id="KAL3747400.1"/>
    </source>
</evidence>
<dbReference type="Pfam" id="PF13855">
    <property type="entry name" value="LRR_8"/>
    <property type="match status" value="2"/>
</dbReference>
<keyword evidence="17" id="KW-0675">Receptor</keyword>
<gene>
    <name evidence="24" type="ORF">ACJRO7_016219</name>
</gene>
<dbReference type="PROSITE" id="PS00108">
    <property type="entry name" value="PROTEIN_KINASE_ST"/>
    <property type="match status" value="1"/>
</dbReference>
<dbReference type="InterPro" id="IPR051809">
    <property type="entry name" value="Plant_receptor-like_S/T_kinase"/>
</dbReference>
<evidence type="ECO:0000256" key="5">
    <source>
        <dbReference type="ARBA" id="ARBA00022527"/>
    </source>
</evidence>
<dbReference type="SUPFAM" id="SSF52047">
    <property type="entry name" value="RNI-like"/>
    <property type="match status" value="1"/>
</dbReference>
<evidence type="ECO:0000256" key="12">
    <source>
        <dbReference type="ARBA" id="ARBA00022741"/>
    </source>
</evidence>
<feature type="transmembrane region" description="Helical" evidence="22">
    <location>
        <begin position="12"/>
        <end position="33"/>
    </location>
</feature>
<keyword evidence="18" id="KW-0325">Glycoprotein</keyword>
<evidence type="ECO:0000256" key="9">
    <source>
        <dbReference type="ARBA" id="ARBA00022692"/>
    </source>
</evidence>
<dbReference type="GO" id="GO:0009791">
    <property type="term" value="P:post-embryonic development"/>
    <property type="evidence" value="ECO:0007669"/>
    <property type="project" value="UniProtKB-ARBA"/>
</dbReference>
<keyword evidence="16 22" id="KW-0472">Membrane</keyword>
<dbReference type="SUPFAM" id="SSF52058">
    <property type="entry name" value="L domain-like"/>
    <property type="match status" value="2"/>
</dbReference>
<evidence type="ECO:0000256" key="4">
    <source>
        <dbReference type="ARBA" id="ARBA00022475"/>
    </source>
</evidence>
<keyword evidence="13" id="KW-0418">Kinase</keyword>
<dbReference type="InterPro" id="IPR003591">
    <property type="entry name" value="Leu-rich_rpt_typical-subtyp"/>
</dbReference>
<feature type="transmembrane region" description="Helical" evidence="22">
    <location>
        <begin position="778"/>
        <end position="801"/>
    </location>
</feature>
<feature type="binding site" evidence="21">
    <location>
        <position position="866"/>
    </location>
    <ligand>
        <name>ATP</name>
        <dbReference type="ChEBI" id="CHEBI:30616"/>
    </ligand>
</feature>
<evidence type="ECO:0000256" key="16">
    <source>
        <dbReference type="ARBA" id="ARBA00023136"/>
    </source>
</evidence>
<dbReference type="Gene3D" id="3.80.10.10">
    <property type="entry name" value="Ribonuclease Inhibitor"/>
    <property type="match status" value="5"/>
</dbReference>
<keyword evidence="6" id="KW-0597">Phosphoprotein</keyword>
<dbReference type="InterPro" id="IPR011009">
    <property type="entry name" value="Kinase-like_dom_sf"/>
</dbReference>
<comment type="subcellular location">
    <subcellularLocation>
        <location evidence="1">Cell membrane</location>
        <topology evidence="1">Single-pass membrane protein</topology>
    </subcellularLocation>
    <subcellularLocation>
        <location evidence="2">Membrane</location>
        <topology evidence="2">Single-pass type I membrane protein</topology>
    </subcellularLocation>
</comment>
<dbReference type="GO" id="GO:0005524">
    <property type="term" value="F:ATP binding"/>
    <property type="evidence" value="ECO:0007669"/>
    <property type="project" value="UniProtKB-UniRule"/>
</dbReference>
<dbReference type="PROSITE" id="PS00107">
    <property type="entry name" value="PROTEIN_KINASE_ATP"/>
    <property type="match status" value="1"/>
</dbReference>
<name>A0ABD3L6C2_EUCGL</name>
<protein>
    <recommendedName>
        <fullName evidence="3">non-specific serine/threonine protein kinase</fullName>
        <ecNumber evidence="3">2.7.11.1</ecNumber>
    </recommendedName>
</protein>
<evidence type="ECO:0000313" key="25">
    <source>
        <dbReference type="Proteomes" id="UP001634007"/>
    </source>
</evidence>
<organism evidence="24 25">
    <name type="scientific">Eucalyptus globulus</name>
    <name type="common">Tasmanian blue gum</name>
    <dbReference type="NCBI Taxonomy" id="34317"/>
    <lineage>
        <taxon>Eukaryota</taxon>
        <taxon>Viridiplantae</taxon>
        <taxon>Streptophyta</taxon>
        <taxon>Embryophyta</taxon>
        <taxon>Tracheophyta</taxon>
        <taxon>Spermatophyta</taxon>
        <taxon>Magnoliopsida</taxon>
        <taxon>eudicotyledons</taxon>
        <taxon>Gunneridae</taxon>
        <taxon>Pentapetalae</taxon>
        <taxon>rosids</taxon>
        <taxon>malvids</taxon>
        <taxon>Myrtales</taxon>
        <taxon>Myrtaceae</taxon>
        <taxon>Myrtoideae</taxon>
        <taxon>Eucalypteae</taxon>
        <taxon>Eucalyptus</taxon>
    </lineage>
</organism>
<dbReference type="EMBL" id="JBJKBG010000003">
    <property type="protein sequence ID" value="KAL3747400.1"/>
    <property type="molecule type" value="Genomic_DNA"/>
</dbReference>
<evidence type="ECO:0000256" key="15">
    <source>
        <dbReference type="ARBA" id="ARBA00022989"/>
    </source>
</evidence>
<evidence type="ECO:0000259" key="23">
    <source>
        <dbReference type="PROSITE" id="PS50011"/>
    </source>
</evidence>
<keyword evidence="11" id="KW-0677">Repeat</keyword>
<keyword evidence="12 21" id="KW-0547">Nucleotide-binding</keyword>
<dbReference type="InterPro" id="IPR001611">
    <property type="entry name" value="Leu-rich_rpt"/>
</dbReference>
<keyword evidence="7" id="KW-0433">Leucine-rich repeat</keyword>
<dbReference type="AlphaFoldDB" id="A0ABD3L6C2"/>
<dbReference type="Gene3D" id="1.10.510.10">
    <property type="entry name" value="Transferase(Phosphotransferase) domain 1"/>
    <property type="match status" value="1"/>
</dbReference>
<keyword evidence="9 22" id="KW-0812">Transmembrane</keyword>
<dbReference type="SMART" id="SM00365">
    <property type="entry name" value="LRR_SD22"/>
    <property type="match status" value="8"/>
</dbReference>
<dbReference type="Proteomes" id="UP001634007">
    <property type="component" value="Unassembled WGS sequence"/>
</dbReference>
<keyword evidence="10" id="KW-0732">Signal</keyword>
<sequence length="1120" mass="124520">MQSKETLFSMEKFIFLASIDVLLASLLMFQPVICSSNFTDQEALLHFKSMMEVDPTNTIKGGNWTMEAKFCEWIGVICSNHRQRVIALDLSHMGLQGRLSPYLGNLSLLASLDLRNNSFYGMIMIEISHLHRLKELILESNQFEGNIPPILTQCQNLEVMSLATNKLTGGIPREFGTFPKLQQLNLSSNDLRGQIPSFLGNISTLRVIILANANLTGSIPSALFNRSLVWVNLMDNYLSGSLPFDLCYRWPNIQMLSLHQNQFSGLLPETLTQCKELIILWLSYNRFQGSIHRDIGSLQKLQKLYISFNNLTGTIPRTVGNMSSLHKLEIAATRIEGEIPSEISNLVTLQTLELKENLLTGEVPQEVFNMSLLQVLGLDYNSLSGSLPSGKDLSLPNLEELYLGSNGFGGNIPRYFLNFSNLITFDVEDNQLSGPIPTDLGNLKNLKFIYLGSNQLTGETYDSELGFLSAFSNCSSLQDLRMGYNPLHGFIPESIKNFSSSLQILSAPNCQIRGCLPEEMGFLKRLTFLRLSNNALDCKIPSSIGGLERLQRLYLDNNHLKGPIPDEICNLTGLGELLLQQNRISGSIPNCIENLSSLQKFLISSNNMTSVIPFSLWGLQELIFLNLSLNSFNGGLPLEIGKMRAIESIDLSWNRLTGAIPSSIQEFESLASINLSRNSFQGSIPQSIGHLKGLEFLDLSYNELSGTIPKSLEGLAYLQNLNLSFNKLSGEIPNGEPFGNFSALSFIGNDALCGNAIFQVPSCKVNGMKSSRDKRLHIVYIIVPIVLAVSAILLVLVICLLRKRGNTIRKASISMENLPRIDHLMISYRELCLATNNFSETNLLGAGSFSSVYRGTLLNGTNIAVKVLNLDFEGALKSFDAECDVFRMIRHRNLVKVISTCTNANLRALVLQYMPCGSLEKWLYSYNCNLDLHQRVKIMVNVATAIEYLHHGQPEPIVHCDLKPSNILLNEDLVAQVCDFGIAKILAENKLETQTRTLGTIGYIAPEYGLEGKVSTKGDVYSFGILLLEVITGKKPTGEMFNADISLRQWVGAAIPERVLNIVDSKILCTKHKDPTLSKFNSIVLLILELGLECSKDLPEERMDMKTIMVKLNKIKLLLP</sequence>